<evidence type="ECO:0000313" key="4">
    <source>
        <dbReference type="Proteomes" id="UP000265725"/>
    </source>
</evidence>
<dbReference type="PIRSF" id="PIRSF026631">
    <property type="entry name" value="UCP026631"/>
    <property type="match status" value="1"/>
</dbReference>
<dbReference type="AlphaFoldDB" id="A0A385YVF5"/>
<gene>
    <name evidence="3" type="ORF">D3873_11185</name>
</gene>
<feature type="transmembrane region" description="Helical" evidence="1">
    <location>
        <begin position="51"/>
        <end position="69"/>
    </location>
</feature>
<feature type="transmembrane region" description="Helical" evidence="1">
    <location>
        <begin position="230"/>
        <end position="258"/>
    </location>
</feature>
<dbReference type="KEGG" id="paek:D3873_11185"/>
<keyword evidence="1" id="KW-0812">Transmembrane</keyword>
<evidence type="ECO:0000259" key="2">
    <source>
        <dbReference type="Pfam" id="PF03703"/>
    </source>
</evidence>
<feature type="transmembrane region" description="Helical" evidence="1">
    <location>
        <begin position="189"/>
        <end position="210"/>
    </location>
</feature>
<feature type="domain" description="YdbS-like PH" evidence="2">
    <location>
        <begin position="71"/>
        <end position="153"/>
    </location>
</feature>
<keyword evidence="1" id="KW-1133">Transmembrane helix</keyword>
<sequence length="488" mass="56018">MSNERYKLHPVSAVLNFLKGLKELLLPFLFLFIANGFNLDAFTQGSWWDRIPALIGLAALLFVGISGVIKWKRFMYWVDEDELHMQYGLFVKKNRTIPFERIQSLTFTEGILHRPLKLIKVKIETASSNIMDKSEAELTAITLQDAEALERYIEDAKQGKKQVTFHGTDETLENEEKRKPFYQMATKDLLLLATTSGGIGVVFSGIAVFLSQFSELIPYEAIYSELVAFLHFGAIIVITIVFIVLLIGWLLSVLLTLINFHQFTIWRSDHQLTISRGLLEKKKVAVPFERVQGIQLHENPLRQLFGYCTVMIESAGGGLKEEEAKVKLFPLIKTEKAKRLLPELFPTYEWPKEWEHSPTRARAFFFRLDFLWMVPAVAACSYFFFPYGLFSLLLLPVVVGIGIWQHRSTAFATNNKVVAMRTRGISLRTFLIEKRRVQSMELSQSIFARRKSLASIKTTIKSSVLGTKVKLPYMEEKQVVSIMNWFRP</sequence>
<feature type="transmembrane region" description="Helical" evidence="1">
    <location>
        <begin position="21"/>
        <end position="39"/>
    </location>
</feature>
<feature type="transmembrane region" description="Helical" evidence="1">
    <location>
        <begin position="390"/>
        <end position="406"/>
    </location>
</feature>
<proteinExistence type="predicted"/>
<dbReference type="InterPro" id="IPR005182">
    <property type="entry name" value="YdbS-like_PH"/>
</dbReference>
<accession>A0A385YVF5</accession>
<dbReference type="InterPro" id="IPR014529">
    <property type="entry name" value="UCP026631"/>
</dbReference>
<dbReference type="PANTHER" id="PTHR34473">
    <property type="entry name" value="UPF0699 TRANSMEMBRANE PROTEIN YDBS"/>
    <property type="match status" value="1"/>
</dbReference>
<keyword evidence="1" id="KW-0472">Membrane</keyword>
<name>A0A385YVF5_9BACL</name>
<evidence type="ECO:0000313" key="3">
    <source>
        <dbReference type="EMBL" id="AYC30839.1"/>
    </source>
</evidence>
<dbReference type="Proteomes" id="UP000265725">
    <property type="component" value="Chromosome"/>
</dbReference>
<dbReference type="PANTHER" id="PTHR34473:SF2">
    <property type="entry name" value="UPF0699 TRANSMEMBRANE PROTEIN YDBT"/>
    <property type="match status" value="1"/>
</dbReference>
<reference evidence="4" key="1">
    <citation type="submission" date="2018-09" db="EMBL/GenBank/DDBJ databases">
        <authorList>
            <person name="Zhu H."/>
        </authorList>
    </citation>
    <scope>NUCLEOTIDE SEQUENCE [LARGE SCALE GENOMIC DNA]</scope>
    <source>
        <strain evidence="4">K2R23-3</strain>
    </source>
</reference>
<dbReference type="Pfam" id="PF03703">
    <property type="entry name" value="bPH_2"/>
    <property type="match status" value="3"/>
</dbReference>
<feature type="domain" description="YdbS-like PH" evidence="2">
    <location>
        <begin position="407"/>
        <end position="485"/>
    </location>
</feature>
<protein>
    <recommendedName>
        <fullName evidence="2">YdbS-like PH domain-containing protein</fullName>
    </recommendedName>
</protein>
<dbReference type="OrthoDB" id="2195155at2"/>
<organism evidence="3 4">
    <name type="scientific">Paenisporosarcina cavernae</name>
    <dbReference type="NCBI Taxonomy" id="2320858"/>
    <lineage>
        <taxon>Bacteria</taxon>
        <taxon>Bacillati</taxon>
        <taxon>Bacillota</taxon>
        <taxon>Bacilli</taxon>
        <taxon>Bacillales</taxon>
        <taxon>Caryophanaceae</taxon>
        <taxon>Paenisporosarcina</taxon>
    </lineage>
</organism>
<feature type="domain" description="YdbS-like PH" evidence="2">
    <location>
        <begin position="262"/>
        <end position="340"/>
    </location>
</feature>
<keyword evidence="4" id="KW-1185">Reference proteome</keyword>
<dbReference type="EMBL" id="CP032418">
    <property type="protein sequence ID" value="AYC30839.1"/>
    <property type="molecule type" value="Genomic_DNA"/>
</dbReference>
<evidence type="ECO:0000256" key="1">
    <source>
        <dbReference type="SAM" id="Phobius"/>
    </source>
</evidence>